<dbReference type="AlphaFoldDB" id="A0A4Y2IL25"/>
<dbReference type="InterPro" id="IPR000477">
    <property type="entry name" value="RT_dom"/>
</dbReference>
<evidence type="ECO:0000313" key="4">
    <source>
        <dbReference type="Proteomes" id="UP000499080"/>
    </source>
</evidence>
<dbReference type="CDD" id="cd01647">
    <property type="entry name" value="RT_LTR"/>
    <property type="match status" value="1"/>
</dbReference>
<dbReference type="Pfam" id="PF00078">
    <property type="entry name" value="RVT_1"/>
    <property type="match status" value="1"/>
</dbReference>
<proteinExistence type="predicted"/>
<name>A0A4Y2IL25_ARAVE</name>
<evidence type="ECO:0000259" key="2">
    <source>
        <dbReference type="Pfam" id="PF00078"/>
    </source>
</evidence>
<dbReference type="Proteomes" id="UP000499080">
    <property type="component" value="Unassembled WGS sequence"/>
</dbReference>
<keyword evidence="4" id="KW-1185">Reference proteome</keyword>
<evidence type="ECO:0000313" key="3">
    <source>
        <dbReference type="EMBL" id="GBM77676.1"/>
    </source>
</evidence>
<dbReference type="EMBL" id="BGPR01002702">
    <property type="protein sequence ID" value="GBM77676.1"/>
    <property type="molecule type" value="Genomic_DNA"/>
</dbReference>
<dbReference type="InterPro" id="IPR043502">
    <property type="entry name" value="DNA/RNA_pol_sf"/>
</dbReference>
<dbReference type="PANTHER" id="PTHR33064:SF37">
    <property type="entry name" value="RIBONUCLEASE H"/>
    <property type="match status" value="1"/>
</dbReference>
<feature type="domain" description="Reverse transcriptase" evidence="2">
    <location>
        <begin position="6"/>
        <end position="78"/>
    </location>
</feature>
<dbReference type="SUPFAM" id="SSF56672">
    <property type="entry name" value="DNA/RNA polymerases"/>
    <property type="match status" value="1"/>
</dbReference>
<dbReference type="EC" id="2.7.7.49" evidence="1"/>
<sequence length="147" mass="17247">MPYELCNAPATFERLMETVLRGLASDACLVYLDDIIIIGRTFEEHLNNICKVFQRLKKANLKLSTKKCRFFQKEVSYVRHISSGDVVETDPEKTKAVVDWPRPETVHDLRRFLGLCTYYRRFVNNFSAIARQLHKLTEARSNFNWTE</sequence>
<protein>
    <recommendedName>
        <fullName evidence="1">RNA-directed DNA polymerase</fullName>
        <ecNumber evidence="1">2.7.7.49</ecNumber>
    </recommendedName>
</protein>
<gene>
    <name evidence="3" type="primary">pol_1205</name>
    <name evidence="3" type="ORF">AVEN_226062_1</name>
</gene>
<organism evidence="3 4">
    <name type="scientific">Araneus ventricosus</name>
    <name type="common">Orbweaver spider</name>
    <name type="synonym">Epeira ventricosa</name>
    <dbReference type="NCBI Taxonomy" id="182803"/>
    <lineage>
        <taxon>Eukaryota</taxon>
        <taxon>Metazoa</taxon>
        <taxon>Ecdysozoa</taxon>
        <taxon>Arthropoda</taxon>
        <taxon>Chelicerata</taxon>
        <taxon>Arachnida</taxon>
        <taxon>Araneae</taxon>
        <taxon>Araneomorphae</taxon>
        <taxon>Entelegynae</taxon>
        <taxon>Araneoidea</taxon>
        <taxon>Araneidae</taxon>
        <taxon>Araneus</taxon>
    </lineage>
</organism>
<dbReference type="Gene3D" id="3.30.70.270">
    <property type="match status" value="2"/>
</dbReference>
<reference evidence="3 4" key="1">
    <citation type="journal article" date="2019" name="Sci. Rep.">
        <title>Orb-weaving spider Araneus ventricosus genome elucidates the spidroin gene catalogue.</title>
        <authorList>
            <person name="Kono N."/>
            <person name="Nakamura H."/>
            <person name="Ohtoshi R."/>
            <person name="Moran D.A.P."/>
            <person name="Shinohara A."/>
            <person name="Yoshida Y."/>
            <person name="Fujiwara M."/>
            <person name="Mori M."/>
            <person name="Tomita M."/>
            <person name="Arakawa K."/>
        </authorList>
    </citation>
    <scope>NUCLEOTIDE SEQUENCE [LARGE SCALE GENOMIC DNA]</scope>
</reference>
<dbReference type="PANTHER" id="PTHR33064">
    <property type="entry name" value="POL PROTEIN"/>
    <property type="match status" value="1"/>
</dbReference>
<comment type="caution">
    <text evidence="3">The sequence shown here is derived from an EMBL/GenBank/DDBJ whole genome shotgun (WGS) entry which is preliminary data.</text>
</comment>
<dbReference type="OrthoDB" id="6430019at2759"/>
<dbReference type="InterPro" id="IPR051320">
    <property type="entry name" value="Viral_Replic_Matur_Polypro"/>
</dbReference>
<dbReference type="GO" id="GO:0003964">
    <property type="term" value="F:RNA-directed DNA polymerase activity"/>
    <property type="evidence" value="ECO:0007669"/>
    <property type="project" value="UniProtKB-EC"/>
</dbReference>
<dbReference type="FunFam" id="3.30.70.270:FF:000020">
    <property type="entry name" value="Transposon Tf2-6 polyprotein-like Protein"/>
    <property type="match status" value="1"/>
</dbReference>
<dbReference type="InterPro" id="IPR043128">
    <property type="entry name" value="Rev_trsase/Diguanyl_cyclase"/>
</dbReference>
<dbReference type="FunFam" id="3.30.70.270:FF:000003">
    <property type="entry name" value="Transposon Ty3-G Gag-Pol polyprotein"/>
    <property type="match status" value="1"/>
</dbReference>
<accession>A0A4Y2IL25</accession>
<evidence type="ECO:0000256" key="1">
    <source>
        <dbReference type="ARBA" id="ARBA00012493"/>
    </source>
</evidence>